<evidence type="ECO:0000313" key="2">
    <source>
        <dbReference type="Proteomes" id="UP000191025"/>
    </source>
</evidence>
<name>A0A1V4GPE3_MORLA</name>
<accession>A0A1V4GPE3</accession>
<gene>
    <name evidence="1" type="ORF">B5J94_11375</name>
</gene>
<comment type="caution">
    <text evidence="1">The sequence shown here is derived from an EMBL/GenBank/DDBJ whole genome shotgun (WGS) entry which is preliminary data.</text>
</comment>
<dbReference type="EMBL" id="MXAN01000083">
    <property type="protein sequence ID" value="OPH34494.1"/>
    <property type="molecule type" value="Genomic_DNA"/>
</dbReference>
<organism evidence="1 2">
    <name type="scientific">Moraxella lacunata</name>
    <dbReference type="NCBI Taxonomy" id="477"/>
    <lineage>
        <taxon>Bacteria</taxon>
        <taxon>Pseudomonadati</taxon>
        <taxon>Pseudomonadota</taxon>
        <taxon>Gammaproteobacteria</taxon>
        <taxon>Moraxellales</taxon>
        <taxon>Moraxellaceae</taxon>
        <taxon>Moraxella</taxon>
    </lineage>
</organism>
<sequence length="209" mass="24287">MNKSQQTMPHQADIFHFIQKFKKQDAVIITALRDDEHKETVLDNNKDLYSALFALNYPITELDSSYIKDYQKILNLGNDFFTGSYLVVNRFGKSDFIDNMTKLAQYYGQPHIFVIKDGKHPTAYLLGTQDPHMGQFMNYPDCHEHIGNPKFFKKYRQRDFYFTGAMKDGHLTNSQMVGVYQPTNWLGRMACSSMGKRVLRQVGIEYSNP</sequence>
<reference evidence="2" key="1">
    <citation type="submission" date="2017-03" db="EMBL/GenBank/DDBJ databases">
        <title>Draft genome sequence of Moraxella equi CCUG 4950T type strain.</title>
        <authorList>
            <person name="Salva-Serra F."/>
            <person name="Engstrom-Jakobsson H."/>
            <person name="Thorell K."/>
            <person name="Jaen-Luchoro D."/>
            <person name="Gonzales-Siles L."/>
            <person name="Karlsson R."/>
            <person name="Yazdan S."/>
            <person name="Boulund F."/>
            <person name="Johnning A."/>
            <person name="Engstrand L."/>
            <person name="Kristiansson E."/>
            <person name="Moore E."/>
        </authorList>
    </citation>
    <scope>NUCLEOTIDE SEQUENCE [LARGE SCALE GENOMIC DNA]</scope>
    <source>
        <strain evidence="2">CCUG 4441</strain>
    </source>
</reference>
<dbReference type="AlphaFoldDB" id="A0A1V4GPE3"/>
<proteinExistence type="predicted"/>
<protein>
    <submittedName>
        <fullName evidence="1">Uncharacterized protein</fullName>
    </submittedName>
</protein>
<dbReference type="RefSeq" id="WP_062499588.1">
    <property type="nucleotide sequence ID" value="NZ_MXAN01000083.1"/>
</dbReference>
<dbReference type="Proteomes" id="UP000191025">
    <property type="component" value="Unassembled WGS sequence"/>
</dbReference>
<evidence type="ECO:0000313" key="1">
    <source>
        <dbReference type="EMBL" id="OPH34494.1"/>
    </source>
</evidence>